<evidence type="ECO:0000256" key="1">
    <source>
        <dbReference type="ARBA" id="ARBA00008270"/>
    </source>
</evidence>
<dbReference type="Gene3D" id="3.10.310.10">
    <property type="entry name" value="Diaminopimelate Epimerase, Chain A, domain 1"/>
    <property type="match status" value="2"/>
</dbReference>
<name>A0A172TDS8_9BACL</name>
<evidence type="ECO:0000256" key="2">
    <source>
        <dbReference type="ARBA" id="ARBA00023235"/>
    </source>
</evidence>
<keyword evidence="5" id="KW-1185">Reference proteome</keyword>
<evidence type="ECO:0000256" key="3">
    <source>
        <dbReference type="PIRSR" id="PIRSR016184-1"/>
    </source>
</evidence>
<dbReference type="Pfam" id="PF02567">
    <property type="entry name" value="PhzC-PhzF"/>
    <property type="match status" value="1"/>
</dbReference>
<dbReference type="SUPFAM" id="SSF54506">
    <property type="entry name" value="Diaminopimelate epimerase-like"/>
    <property type="match status" value="1"/>
</dbReference>
<dbReference type="KEGG" id="pswu:SY83_00620"/>
<dbReference type="PANTHER" id="PTHR13774:SF17">
    <property type="entry name" value="PHENAZINE BIOSYNTHESIS-LIKE DOMAIN-CONTAINING PROTEIN"/>
    <property type="match status" value="1"/>
</dbReference>
<dbReference type="GO" id="GO:0016853">
    <property type="term" value="F:isomerase activity"/>
    <property type="evidence" value="ECO:0007669"/>
    <property type="project" value="UniProtKB-KW"/>
</dbReference>
<dbReference type="STRING" id="1178515.SY83_00620"/>
<evidence type="ECO:0000313" key="5">
    <source>
        <dbReference type="Proteomes" id="UP000076927"/>
    </source>
</evidence>
<dbReference type="NCBIfam" id="TIGR00654">
    <property type="entry name" value="PhzF_family"/>
    <property type="match status" value="1"/>
</dbReference>
<reference evidence="4 5" key="1">
    <citation type="submission" date="2015-01" db="EMBL/GenBank/DDBJ databases">
        <title>Paenibacillus swuensis/DY6/whole genome sequencing.</title>
        <authorList>
            <person name="Kim M.K."/>
            <person name="Srinivasan S."/>
            <person name="Lee J.-J."/>
        </authorList>
    </citation>
    <scope>NUCLEOTIDE SEQUENCE [LARGE SCALE GENOMIC DNA]</scope>
    <source>
        <strain evidence="4 5">DY6</strain>
    </source>
</reference>
<organism evidence="4 5">
    <name type="scientific">Paenibacillus swuensis</name>
    <dbReference type="NCBI Taxonomy" id="1178515"/>
    <lineage>
        <taxon>Bacteria</taxon>
        <taxon>Bacillati</taxon>
        <taxon>Bacillota</taxon>
        <taxon>Bacilli</taxon>
        <taxon>Bacillales</taxon>
        <taxon>Paenibacillaceae</taxon>
        <taxon>Paenibacillus</taxon>
    </lineage>
</organism>
<protein>
    <submittedName>
        <fullName evidence="4">Isomerase</fullName>
    </submittedName>
</protein>
<keyword evidence="2 4" id="KW-0413">Isomerase</keyword>
<evidence type="ECO:0000313" key="4">
    <source>
        <dbReference type="EMBL" id="ANE45106.1"/>
    </source>
</evidence>
<proteinExistence type="inferred from homology"/>
<dbReference type="EMBL" id="CP011388">
    <property type="protein sequence ID" value="ANE45106.1"/>
    <property type="molecule type" value="Genomic_DNA"/>
</dbReference>
<gene>
    <name evidence="4" type="ORF">SY83_00620</name>
</gene>
<dbReference type="RefSeq" id="WP_068603342.1">
    <property type="nucleotide sequence ID" value="NZ_CP011388.1"/>
</dbReference>
<accession>A0A172TDS8</accession>
<sequence>MGQKQVKVYHYDAFTDIPGKGNPAGVVFDADAFTEEQMVQIARRVGFNETTFVQTSALGTLRLRYFTPGHEMNLCGHATVASLTALWERGVLEEDAEILVETKAGLLPMKLISSEKGVAIYMRQAAPEFISFEGDVGELMASIGLTTADWDEQYPIVYGSTGIWTLLIPIRTLEAFERMIPNNKTFPSILTQIPKASLHPFAAETIHPDCHMHARHFSSPYSGTIEDPVTGTASGVMGAYWLQYMHPKQASAEVWVEQGREVGKDGKVFVQAMRKNDIIEITISGTAVLTGELDIQYDD</sequence>
<feature type="active site" evidence="3">
    <location>
        <position position="49"/>
    </location>
</feature>
<dbReference type="Proteomes" id="UP000076927">
    <property type="component" value="Chromosome"/>
</dbReference>
<dbReference type="PIRSF" id="PIRSF016184">
    <property type="entry name" value="PhzC_PhzF"/>
    <property type="match status" value="1"/>
</dbReference>
<dbReference type="GO" id="GO:0005737">
    <property type="term" value="C:cytoplasm"/>
    <property type="evidence" value="ECO:0007669"/>
    <property type="project" value="TreeGrafter"/>
</dbReference>
<dbReference type="InterPro" id="IPR003719">
    <property type="entry name" value="Phenazine_PhzF-like"/>
</dbReference>
<comment type="similarity">
    <text evidence="1">Belongs to the PhzF family.</text>
</comment>
<dbReference type="PANTHER" id="PTHR13774">
    <property type="entry name" value="PHENAZINE BIOSYNTHESIS PROTEIN"/>
    <property type="match status" value="1"/>
</dbReference>
<dbReference type="AlphaFoldDB" id="A0A172TDS8"/>
<dbReference type="OrthoDB" id="9788221at2"/>
<dbReference type="PATRIC" id="fig|1178515.4.peg.113"/>